<organism evidence="1 2">
    <name type="scientific">Ruegeria conchae</name>
    <dbReference type="NCBI Taxonomy" id="981384"/>
    <lineage>
        <taxon>Bacteria</taxon>
        <taxon>Pseudomonadati</taxon>
        <taxon>Pseudomonadota</taxon>
        <taxon>Alphaproteobacteria</taxon>
        <taxon>Rhodobacterales</taxon>
        <taxon>Roseobacteraceae</taxon>
        <taxon>Ruegeria</taxon>
    </lineage>
</organism>
<protein>
    <submittedName>
        <fullName evidence="1">Uncharacterized protein</fullName>
    </submittedName>
</protein>
<evidence type="ECO:0000313" key="1">
    <source>
        <dbReference type="EMBL" id="RLK08217.1"/>
    </source>
</evidence>
<evidence type="ECO:0000313" key="2">
    <source>
        <dbReference type="Proteomes" id="UP000271700"/>
    </source>
</evidence>
<sequence length="143" mass="15957">MPNTGNLSKYSSHLSLQRRSVSSRTFVCCRGVIDADQTRPGYNLRIQRSKHVNARILLWNVRLDHVAFFAKRVRFSTKVSDQHRNLHQMDQVGRFPIVVGALFLQLFKSVIAVLAAEIGNPLVIVGSGSTGSRRVLGSLIMVV</sequence>
<keyword evidence="2" id="KW-1185">Reference proteome</keyword>
<name>A0A497ZYZ6_9RHOB</name>
<dbReference type="AlphaFoldDB" id="A0A497ZYZ6"/>
<dbReference type="Proteomes" id="UP000271700">
    <property type="component" value="Unassembled WGS sequence"/>
</dbReference>
<comment type="caution">
    <text evidence="1">The sequence shown here is derived from an EMBL/GenBank/DDBJ whole genome shotgun (WGS) entry which is preliminary data.</text>
</comment>
<reference evidence="1 2" key="1">
    <citation type="submission" date="2018-10" db="EMBL/GenBank/DDBJ databases">
        <title>Genomic Encyclopedia of Archaeal and Bacterial Type Strains, Phase II (KMG-II): from individual species to whole genera.</title>
        <authorList>
            <person name="Goeker M."/>
        </authorList>
    </citation>
    <scope>NUCLEOTIDE SEQUENCE [LARGE SCALE GENOMIC DNA]</scope>
    <source>
        <strain evidence="1 2">DSM 29317</strain>
    </source>
</reference>
<gene>
    <name evidence="1" type="ORF">CLV75_1887</name>
</gene>
<dbReference type="EMBL" id="RCCT01000002">
    <property type="protein sequence ID" value="RLK08217.1"/>
    <property type="molecule type" value="Genomic_DNA"/>
</dbReference>
<proteinExistence type="predicted"/>
<accession>A0A497ZYZ6</accession>